<reference evidence="1 2" key="1">
    <citation type="journal article" date="2011" name="Science">
        <title>The Selaginella genome identifies genetic changes associated with the evolution of vascular plants.</title>
        <authorList>
            <person name="Banks J.A."/>
            <person name="Nishiyama T."/>
            <person name="Hasebe M."/>
            <person name="Bowman J.L."/>
            <person name="Gribskov M."/>
            <person name="dePamphilis C."/>
            <person name="Albert V.A."/>
            <person name="Aono N."/>
            <person name="Aoyama T."/>
            <person name="Ambrose B.A."/>
            <person name="Ashton N.W."/>
            <person name="Axtell M.J."/>
            <person name="Barker E."/>
            <person name="Barker M.S."/>
            <person name="Bennetzen J.L."/>
            <person name="Bonawitz N.D."/>
            <person name="Chapple C."/>
            <person name="Cheng C."/>
            <person name="Correa L.G."/>
            <person name="Dacre M."/>
            <person name="DeBarry J."/>
            <person name="Dreyer I."/>
            <person name="Elias M."/>
            <person name="Engstrom E.M."/>
            <person name="Estelle M."/>
            <person name="Feng L."/>
            <person name="Finet C."/>
            <person name="Floyd S.K."/>
            <person name="Frommer W.B."/>
            <person name="Fujita T."/>
            <person name="Gramzow L."/>
            <person name="Gutensohn M."/>
            <person name="Harholt J."/>
            <person name="Hattori M."/>
            <person name="Heyl A."/>
            <person name="Hirai T."/>
            <person name="Hiwatashi Y."/>
            <person name="Ishikawa M."/>
            <person name="Iwata M."/>
            <person name="Karol K.G."/>
            <person name="Koehler B."/>
            <person name="Kolukisaoglu U."/>
            <person name="Kubo M."/>
            <person name="Kurata T."/>
            <person name="Lalonde S."/>
            <person name="Li K."/>
            <person name="Li Y."/>
            <person name="Litt A."/>
            <person name="Lyons E."/>
            <person name="Manning G."/>
            <person name="Maruyama T."/>
            <person name="Michael T.P."/>
            <person name="Mikami K."/>
            <person name="Miyazaki S."/>
            <person name="Morinaga S."/>
            <person name="Murata T."/>
            <person name="Mueller-Roeber B."/>
            <person name="Nelson D.R."/>
            <person name="Obara M."/>
            <person name="Oguri Y."/>
            <person name="Olmstead R.G."/>
            <person name="Onodera N."/>
            <person name="Petersen B.L."/>
            <person name="Pils B."/>
            <person name="Prigge M."/>
            <person name="Rensing S.A."/>
            <person name="Riano-Pachon D.M."/>
            <person name="Roberts A.W."/>
            <person name="Sato Y."/>
            <person name="Scheller H.V."/>
            <person name="Schulz B."/>
            <person name="Schulz C."/>
            <person name="Shakirov E.V."/>
            <person name="Shibagaki N."/>
            <person name="Shinohara N."/>
            <person name="Shippen D.E."/>
            <person name="Soerensen I."/>
            <person name="Sotooka R."/>
            <person name="Sugimoto N."/>
            <person name="Sugita M."/>
            <person name="Sumikawa N."/>
            <person name="Tanurdzic M."/>
            <person name="Theissen G."/>
            <person name="Ulvskov P."/>
            <person name="Wakazuki S."/>
            <person name="Weng J.K."/>
            <person name="Willats W.W."/>
            <person name="Wipf D."/>
            <person name="Wolf P.G."/>
            <person name="Yang L."/>
            <person name="Zimmer A.D."/>
            <person name="Zhu Q."/>
            <person name="Mitros T."/>
            <person name="Hellsten U."/>
            <person name="Loque D."/>
            <person name="Otillar R."/>
            <person name="Salamov A."/>
            <person name="Schmutz J."/>
            <person name="Shapiro H."/>
            <person name="Lindquist E."/>
            <person name="Lucas S."/>
            <person name="Rokhsar D."/>
            <person name="Grigoriev I.V."/>
        </authorList>
    </citation>
    <scope>NUCLEOTIDE SEQUENCE [LARGE SCALE GENOMIC DNA]</scope>
</reference>
<dbReference type="Proteomes" id="UP000001514">
    <property type="component" value="Unassembled WGS sequence"/>
</dbReference>
<proteinExistence type="predicted"/>
<evidence type="ECO:0000313" key="1">
    <source>
        <dbReference type="EMBL" id="EFJ15638.1"/>
    </source>
</evidence>
<dbReference type="KEGG" id="smo:SELMODRAFT_445430"/>
<accession>D8SIK8</accession>
<organism evidence="2">
    <name type="scientific">Selaginella moellendorffii</name>
    <name type="common">Spikemoss</name>
    <dbReference type="NCBI Taxonomy" id="88036"/>
    <lineage>
        <taxon>Eukaryota</taxon>
        <taxon>Viridiplantae</taxon>
        <taxon>Streptophyta</taxon>
        <taxon>Embryophyta</taxon>
        <taxon>Tracheophyta</taxon>
        <taxon>Lycopodiopsida</taxon>
        <taxon>Selaginellales</taxon>
        <taxon>Selaginellaceae</taxon>
        <taxon>Selaginella</taxon>
    </lineage>
</organism>
<protein>
    <submittedName>
        <fullName evidence="1">Uncharacterized protein</fullName>
    </submittedName>
</protein>
<evidence type="ECO:0000313" key="2">
    <source>
        <dbReference type="Proteomes" id="UP000001514"/>
    </source>
</evidence>
<dbReference type="Gramene" id="EFJ15638">
    <property type="protein sequence ID" value="EFJ15638"/>
    <property type="gene ID" value="SELMODRAFT_445430"/>
</dbReference>
<dbReference type="HOGENOM" id="CLU_919517_0_0_1"/>
<dbReference type="AlphaFoldDB" id="D8SIK8"/>
<name>D8SIK8_SELML</name>
<gene>
    <name evidence="1" type="ORF">SELMODRAFT_445430</name>
</gene>
<keyword evidence="2" id="KW-1185">Reference proteome</keyword>
<sequence>MPPRYLKLGVGNNTDRDTSLFQFQPDDLGEQRQRISSWPGLRRAQSTRERLESPSLQKSVAYNLGGARARKEEESVPRRDFDLAVAQRQIEVPELRRASSTRESTIHQGLSGDHQGVVSSIVKNLKQHQPKIHLPRTQSMRYNRIVSADSSSEEDLAAAAAAAAAAARENHHPRVLGIAPPRHSCVEKLSLDKVDRSSKRLVRISDSYQTRDGEILSIECAQCGRWLGTVSQRLNLDEGSLKLCQICHPVQESMAAMANPGDNPTKAAAAGAAAEDRHKKASGGFLRGLRRMLGLKTSKNSKNASAR</sequence>
<dbReference type="EMBL" id="GL377622">
    <property type="protein sequence ID" value="EFJ15638.1"/>
    <property type="molecule type" value="Genomic_DNA"/>
</dbReference>
<dbReference type="InParanoid" id="D8SIK8"/>